<evidence type="ECO:0000313" key="6">
    <source>
        <dbReference type="Proteomes" id="UP000192569"/>
    </source>
</evidence>
<dbReference type="AlphaFoldDB" id="A0A1W1VQH8"/>
<evidence type="ECO:0000256" key="2">
    <source>
        <dbReference type="RuleBase" id="RU004447"/>
    </source>
</evidence>
<dbReference type="InterPro" id="IPR011765">
    <property type="entry name" value="Pept_M16_N"/>
</dbReference>
<accession>A0A1W1VQH8</accession>
<sequence length="421" mass="47418">MYRKITLDNGIRVVSEEIPFVHSVALGVWVRAGSRNETEENHGVSHFIEHLLFKGTEKRSAREIAEALESVGGVLNAFTTKEYTCFYTRVLAEHLDLAIDVLSDMLFNPRFNLEDIEKEKKVILEEIKMYEDSPDELVHDLFAQTVWPGHPLGRAILGTFQSIEGLNRERICNYYHEHYNARNIVLAAAGNFKTQELEEKLAKAFGQRELPGEPAVYYPPHDRPGISINIKDTEQVQICLGTPGLAQDDEDIYALQALNNILGGGISSRLFQLIREDNALAYSVYSYHAGYVDSGLFTVYAGTSPSNFRQVVELILKQLAILKNEGVTEKELKRTKDQIRGNLLLNQENVSHRMSRLGKTELSFGRVITTEEVIENLTKVTVEDVQRVAKNLFSAQSLSLTTLGPPLEELDLKMLARQVGL</sequence>
<organism evidence="5 6">
    <name type="scientific">Thermanaeromonas toyohensis ToBE</name>
    <dbReference type="NCBI Taxonomy" id="698762"/>
    <lineage>
        <taxon>Bacteria</taxon>
        <taxon>Bacillati</taxon>
        <taxon>Bacillota</taxon>
        <taxon>Clostridia</taxon>
        <taxon>Neomoorellales</taxon>
        <taxon>Neomoorellaceae</taxon>
        <taxon>Thermanaeromonas</taxon>
    </lineage>
</organism>
<feature type="domain" description="Peptidase M16 C-terminal" evidence="4">
    <location>
        <begin position="166"/>
        <end position="338"/>
    </location>
</feature>
<dbReference type="SUPFAM" id="SSF63411">
    <property type="entry name" value="LuxS/MPP-like metallohydrolase"/>
    <property type="match status" value="2"/>
</dbReference>
<dbReference type="STRING" id="698762.SAMN00808754_1286"/>
<dbReference type="PANTHER" id="PTHR11851:SF49">
    <property type="entry name" value="MITOCHONDRIAL-PROCESSING PEPTIDASE SUBUNIT ALPHA"/>
    <property type="match status" value="1"/>
</dbReference>
<comment type="similarity">
    <text evidence="1 2">Belongs to the peptidase M16 family.</text>
</comment>
<protein>
    <submittedName>
        <fullName evidence="5">Predicted Zn-dependent peptidase</fullName>
    </submittedName>
</protein>
<gene>
    <name evidence="5" type="ORF">SAMN00808754_1286</name>
</gene>
<name>A0A1W1VQH8_9FIRM</name>
<dbReference type="Pfam" id="PF05193">
    <property type="entry name" value="Peptidase_M16_C"/>
    <property type="match status" value="1"/>
</dbReference>
<dbReference type="Pfam" id="PF00675">
    <property type="entry name" value="Peptidase_M16"/>
    <property type="match status" value="1"/>
</dbReference>
<dbReference type="GO" id="GO:0004222">
    <property type="term" value="F:metalloendopeptidase activity"/>
    <property type="evidence" value="ECO:0007669"/>
    <property type="project" value="InterPro"/>
</dbReference>
<dbReference type="InterPro" id="IPR050361">
    <property type="entry name" value="MPP/UQCRC_Complex"/>
</dbReference>
<dbReference type="FunFam" id="3.30.830.10:FF:000008">
    <property type="entry name" value="Mitochondrial-processing peptidase subunit beta"/>
    <property type="match status" value="1"/>
</dbReference>
<dbReference type="InterPro" id="IPR007863">
    <property type="entry name" value="Peptidase_M16_C"/>
</dbReference>
<evidence type="ECO:0000256" key="1">
    <source>
        <dbReference type="ARBA" id="ARBA00007261"/>
    </source>
</evidence>
<dbReference type="PANTHER" id="PTHR11851">
    <property type="entry name" value="METALLOPROTEASE"/>
    <property type="match status" value="1"/>
</dbReference>
<reference evidence="5 6" key="1">
    <citation type="submission" date="2017-04" db="EMBL/GenBank/DDBJ databases">
        <authorList>
            <person name="Afonso C.L."/>
            <person name="Miller P.J."/>
            <person name="Scott M.A."/>
            <person name="Spackman E."/>
            <person name="Goraichik I."/>
            <person name="Dimitrov K.M."/>
            <person name="Suarez D.L."/>
            <person name="Swayne D.E."/>
        </authorList>
    </citation>
    <scope>NUCLEOTIDE SEQUENCE [LARGE SCALE GENOMIC DNA]</scope>
    <source>
        <strain evidence="5 6">ToBE</strain>
    </source>
</reference>
<evidence type="ECO:0000313" key="5">
    <source>
        <dbReference type="EMBL" id="SMB95596.1"/>
    </source>
</evidence>
<dbReference type="Gene3D" id="3.30.830.10">
    <property type="entry name" value="Metalloenzyme, LuxS/M16 peptidase-like"/>
    <property type="match status" value="2"/>
</dbReference>
<proteinExistence type="inferred from homology"/>
<dbReference type="PROSITE" id="PS00143">
    <property type="entry name" value="INSULINASE"/>
    <property type="match status" value="1"/>
</dbReference>
<evidence type="ECO:0000259" key="4">
    <source>
        <dbReference type="Pfam" id="PF05193"/>
    </source>
</evidence>
<dbReference type="GO" id="GO:0046872">
    <property type="term" value="F:metal ion binding"/>
    <property type="evidence" value="ECO:0007669"/>
    <property type="project" value="InterPro"/>
</dbReference>
<evidence type="ECO:0000259" key="3">
    <source>
        <dbReference type="Pfam" id="PF00675"/>
    </source>
</evidence>
<dbReference type="Proteomes" id="UP000192569">
    <property type="component" value="Chromosome I"/>
</dbReference>
<dbReference type="EMBL" id="LT838272">
    <property type="protein sequence ID" value="SMB95596.1"/>
    <property type="molecule type" value="Genomic_DNA"/>
</dbReference>
<dbReference type="GO" id="GO:0006508">
    <property type="term" value="P:proteolysis"/>
    <property type="evidence" value="ECO:0007669"/>
    <property type="project" value="InterPro"/>
</dbReference>
<dbReference type="InterPro" id="IPR011249">
    <property type="entry name" value="Metalloenz_LuxS/M16"/>
</dbReference>
<feature type="domain" description="Peptidase M16 N-terminal" evidence="3">
    <location>
        <begin position="12"/>
        <end position="159"/>
    </location>
</feature>
<keyword evidence="6" id="KW-1185">Reference proteome</keyword>
<dbReference type="InterPro" id="IPR001431">
    <property type="entry name" value="Pept_M16_Zn_BS"/>
</dbReference>
<dbReference type="RefSeq" id="WP_084664924.1">
    <property type="nucleotide sequence ID" value="NZ_LT838272.1"/>
</dbReference>
<dbReference type="OrthoDB" id="9811314at2"/>